<gene>
    <name evidence="4" type="ORF">P186_1904</name>
</gene>
<dbReference type="OrthoDB" id="26319at2157"/>
<evidence type="ECO:0000259" key="3">
    <source>
        <dbReference type="Pfam" id="PF00206"/>
    </source>
</evidence>
<dbReference type="eggNOG" id="arCOG01749">
    <property type="taxonomic scope" value="Archaea"/>
</dbReference>
<dbReference type="InterPro" id="IPR020557">
    <property type="entry name" value="Fumarate_lyase_CS"/>
</dbReference>
<dbReference type="AlphaFoldDB" id="G7VHL5"/>
<accession>G7VHL5</accession>
<name>G7VHL5_9CREN</name>
<organism evidence="4 5">
    <name type="scientific">Pyrobaculum ferrireducens</name>
    <dbReference type="NCBI Taxonomy" id="1104324"/>
    <lineage>
        <taxon>Archaea</taxon>
        <taxon>Thermoproteota</taxon>
        <taxon>Thermoprotei</taxon>
        <taxon>Thermoproteales</taxon>
        <taxon>Thermoproteaceae</taxon>
        <taxon>Pyrobaculum</taxon>
    </lineage>
</organism>
<dbReference type="KEGG" id="pyr:P186_1904"/>
<dbReference type="GO" id="GO:0004333">
    <property type="term" value="F:fumarate hydratase activity"/>
    <property type="evidence" value="ECO:0007669"/>
    <property type="project" value="UniProtKB-EC"/>
</dbReference>
<proteinExistence type="inferred from homology"/>
<feature type="domain" description="Fumarate lyase N-terminal" evidence="3">
    <location>
        <begin position="18"/>
        <end position="314"/>
    </location>
</feature>
<dbReference type="HOGENOM" id="CLU_021594_4_1_2"/>
<keyword evidence="5" id="KW-1185">Reference proteome</keyword>
<dbReference type="InterPro" id="IPR024083">
    <property type="entry name" value="Fumarase/histidase_N"/>
</dbReference>
<dbReference type="InterPro" id="IPR022761">
    <property type="entry name" value="Fumarate_lyase_N"/>
</dbReference>
<dbReference type="Proteomes" id="UP000005867">
    <property type="component" value="Chromosome"/>
</dbReference>
<dbReference type="EC" id="4.2.1.2" evidence="2"/>
<dbReference type="PRINTS" id="PR00145">
    <property type="entry name" value="ARGSUCLYASE"/>
</dbReference>
<dbReference type="RefSeq" id="WP_014289131.1">
    <property type="nucleotide sequence ID" value="NC_016645.1"/>
</dbReference>
<protein>
    <recommendedName>
        <fullName evidence="2">fumarate hydratase</fullName>
        <ecNumber evidence="2">4.2.1.2</ecNumber>
    </recommendedName>
</protein>
<dbReference type="PROSITE" id="PS00163">
    <property type="entry name" value="FUMARATE_LYASES"/>
    <property type="match status" value="1"/>
</dbReference>
<dbReference type="PANTHER" id="PTHR11444">
    <property type="entry name" value="ASPARTATEAMMONIA/ARGININOSUCCINATE/ADENYLOSUCCINATE LYASE"/>
    <property type="match status" value="1"/>
</dbReference>
<dbReference type="Pfam" id="PF00206">
    <property type="entry name" value="Lyase_1"/>
    <property type="match status" value="1"/>
</dbReference>
<dbReference type="InterPro" id="IPR000362">
    <property type="entry name" value="Fumarate_lyase_fam"/>
</dbReference>
<dbReference type="STRING" id="1104324.P186_1904"/>
<dbReference type="InterPro" id="IPR008948">
    <property type="entry name" value="L-Aspartase-like"/>
</dbReference>
<dbReference type="Gene3D" id="1.10.275.10">
    <property type="entry name" value="Fumarase/aspartase (N-terminal domain)"/>
    <property type="match status" value="1"/>
</dbReference>
<dbReference type="InterPro" id="IPR005677">
    <property type="entry name" value="Fum_hydII"/>
</dbReference>
<dbReference type="PRINTS" id="PR00149">
    <property type="entry name" value="FUMRATELYASE"/>
</dbReference>
<dbReference type="GO" id="GO:0006106">
    <property type="term" value="P:fumarate metabolic process"/>
    <property type="evidence" value="ECO:0007669"/>
    <property type="project" value="InterPro"/>
</dbReference>
<comment type="similarity">
    <text evidence="1">Belongs to the class-II fumarase/aspartase family. Fumarase subfamily.</text>
</comment>
<evidence type="ECO:0000313" key="4">
    <source>
        <dbReference type="EMBL" id="AET33306.1"/>
    </source>
</evidence>
<dbReference type="GeneID" id="11596397"/>
<evidence type="ECO:0000313" key="5">
    <source>
        <dbReference type="Proteomes" id="UP000005867"/>
    </source>
</evidence>
<sequence>MYVDRAKRLYLETGFRFPREIIWAMGVVKAACAMANAQLGALDGEIARAIAAAARELADGKMDGEVTVDVFQTGSGTGFNMNINEVVARRASEILGMPVHPNDHVNKSQSSNDVVPTAIRLAALRAARELLLPALDAAISTLGLKAAEFASIVKAGRTHLRDALPVTLGQELGAYAAALRREKEFVELALARVAEVPLGGTAVGTGQGAPEGFAELAVALAAKESGLPLKRGNPFTQMRLLTDLLLISSALRALSVDLYRLMQDVRLMFSGPNTGLAEIDLPSQRELPGSSMMPGKHNPVTAEAAMLAAAQVMGLDHANQIAALLGEFELSMGIPLMGYNIITQIKLLSEALRKAAEVVVADIMPNVERMRAYAQASQASVTAFATVLGYDKAARLAELLERGVPLEEALKSINKSGV</sequence>
<dbReference type="SUPFAM" id="SSF48557">
    <property type="entry name" value="L-aspartase-like"/>
    <property type="match status" value="1"/>
</dbReference>
<dbReference type="PANTHER" id="PTHR11444:SF22">
    <property type="entry name" value="FUMARATE HYDRATASE CLASS II"/>
    <property type="match status" value="1"/>
</dbReference>
<evidence type="ECO:0000256" key="2">
    <source>
        <dbReference type="ARBA" id="ARBA00012921"/>
    </source>
</evidence>
<dbReference type="EMBL" id="CP003098">
    <property type="protein sequence ID" value="AET33306.1"/>
    <property type="molecule type" value="Genomic_DNA"/>
</dbReference>
<dbReference type="Gene3D" id="1.20.200.10">
    <property type="entry name" value="Fumarase/aspartase (Central domain)"/>
    <property type="match status" value="1"/>
</dbReference>
<reference evidence="4 5" key="1">
    <citation type="journal article" date="2012" name="J. Bacteriol.">
        <title>Complete genome sequence of strain 1860, a crenarchaeon of the genus pyrobaculum able to grow with various electron acceptors.</title>
        <authorList>
            <person name="Mardanov A.V."/>
            <person name="Gumerov V.M."/>
            <person name="Slobodkina G.B."/>
            <person name="Beletsky A.V."/>
            <person name="Bonch-Osmolovskaya E.A."/>
            <person name="Ravin N.V."/>
            <person name="Skryabin K.G."/>
        </authorList>
    </citation>
    <scope>NUCLEOTIDE SEQUENCE [LARGE SCALE GENOMIC DNA]</scope>
    <source>
        <strain evidence="4 5">1860</strain>
    </source>
</reference>
<evidence type="ECO:0000256" key="1">
    <source>
        <dbReference type="ARBA" id="ARBA00009084"/>
    </source>
</evidence>
<dbReference type="BioCyc" id="PSP1104324:GJSN-1862-MONOMER"/>